<dbReference type="EMBL" id="CAXKWB010006955">
    <property type="protein sequence ID" value="CAL4085223.1"/>
    <property type="molecule type" value="Genomic_DNA"/>
</dbReference>
<feature type="non-terminal residue" evidence="1">
    <location>
        <position position="1"/>
    </location>
</feature>
<dbReference type="PANTHER" id="PTHR47577">
    <property type="entry name" value="THAP DOMAIN-CONTAINING PROTEIN 6"/>
    <property type="match status" value="1"/>
</dbReference>
<gene>
    <name evidence="1" type="ORF">MNOR_LOCUS12622</name>
</gene>
<accession>A0AAV2QHB7</accession>
<sequence>CCQALGSKDHTHESDFLKFKDRGGLFKPTQSVIKICQETEKKTQRMLNRTGGNLPHGRGVPDAIATAVLTGLGHSSVFSELNDHALETPVGEEYHIFAMIKIIAKCYCRVRFYHLAKQETDKITGEKIRKRNNKLTLWGGQ</sequence>
<dbReference type="Proteomes" id="UP001497623">
    <property type="component" value="Unassembled WGS sequence"/>
</dbReference>
<name>A0AAV2QHB7_MEGNR</name>
<evidence type="ECO:0000313" key="2">
    <source>
        <dbReference type="Proteomes" id="UP001497623"/>
    </source>
</evidence>
<keyword evidence="2" id="KW-1185">Reference proteome</keyword>
<dbReference type="AlphaFoldDB" id="A0AAV2QHB7"/>
<dbReference type="PANTHER" id="PTHR47577:SF2">
    <property type="entry name" value="THAP DOMAIN CONTAINING 9"/>
    <property type="match status" value="1"/>
</dbReference>
<comment type="caution">
    <text evidence="1">The sequence shown here is derived from an EMBL/GenBank/DDBJ whole genome shotgun (WGS) entry which is preliminary data.</text>
</comment>
<protein>
    <submittedName>
        <fullName evidence="1">Uncharacterized protein</fullName>
    </submittedName>
</protein>
<organism evidence="1 2">
    <name type="scientific">Meganyctiphanes norvegica</name>
    <name type="common">Northern krill</name>
    <name type="synonym">Thysanopoda norvegica</name>
    <dbReference type="NCBI Taxonomy" id="48144"/>
    <lineage>
        <taxon>Eukaryota</taxon>
        <taxon>Metazoa</taxon>
        <taxon>Ecdysozoa</taxon>
        <taxon>Arthropoda</taxon>
        <taxon>Crustacea</taxon>
        <taxon>Multicrustacea</taxon>
        <taxon>Malacostraca</taxon>
        <taxon>Eumalacostraca</taxon>
        <taxon>Eucarida</taxon>
        <taxon>Euphausiacea</taxon>
        <taxon>Euphausiidae</taxon>
        <taxon>Meganyctiphanes</taxon>
    </lineage>
</organism>
<evidence type="ECO:0000313" key="1">
    <source>
        <dbReference type="EMBL" id="CAL4085223.1"/>
    </source>
</evidence>
<proteinExistence type="predicted"/>
<reference evidence="1 2" key="1">
    <citation type="submission" date="2024-05" db="EMBL/GenBank/DDBJ databases">
        <authorList>
            <person name="Wallberg A."/>
        </authorList>
    </citation>
    <scope>NUCLEOTIDE SEQUENCE [LARGE SCALE GENOMIC DNA]</scope>
</reference>